<accession>A0ABR3G9X1</accession>
<proteinExistence type="predicted"/>
<dbReference type="EMBL" id="JBBBZM010000153">
    <property type="protein sequence ID" value="KAL0632747.1"/>
    <property type="molecule type" value="Genomic_DNA"/>
</dbReference>
<gene>
    <name evidence="1" type="ORF">Q9L58_008378</name>
</gene>
<sequence length="247" mass="27919">MDADPTEPPSAVDEESPFENIYNFRDVGETVNKHSSGRIMREKMMYRSGRLDDATSEDCRKLIQEYGIKTVIDLRTKSEHIKQSQRLTSAGHFVTAAKANADTNPLAVPGVRTVRVNFISRKFELALLRRLGWWDLMLAFFQHPSPRGGKDRTGLLCILTLFLLGVPIDSITHDYISSWAGLAPIRKQMLVEIEEIGLDERYAMTPETLVQDVHEFLKKRWGGAEGYLESLGVGEDVRGRLVTNLRA</sequence>
<name>A0ABR3G9X1_9PEZI</name>
<protein>
    <submittedName>
        <fullName evidence="1">Uncharacterized protein</fullName>
    </submittedName>
</protein>
<evidence type="ECO:0000313" key="1">
    <source>
        <dbReference type="EMBL" id="KAL0632747.1"/>
    </source>
</evidence>
<dbReference type="InterPro" id="IPR029021">
    <property type="entry name" value="Prot-tyrosine_phosphatase-like"/>
</dbReference>
<comment type="caution">
    <text evidence="1">The sequence shown here is derived from an EMBL/GenBank/DDBJ whole genome shotgun (WGS) entry which is preliminary data.</text>
</comment>
<dbReference type="InterPro" id="IPR026893">
    <property type="entry name" value="Tyr/Ser_Pase_IphP-type"/>
</dbReference>
<keyword evidence="2" id="KW-1185">Reference proteome</keyword>
<dbReference type="Proteomes" id="UP001447188">
    <property type="component" value="Unassembled WGS sequence"/>
</dbReference>
<dbReference type="Pfam" id="PF13350">
    <property type="entry name" value="Y_phosphatase3"/>
    <property type="match status" value="1"/>
</dbReference>
<dbReference type="Gene3D" id="3.90.190.10">
    <property type="entry name" value="Protein tyrosine phosphatase superfamily"/>
    <property type="match status" value="1"/>
</dbReference>
<organism evidence="1 2">
    <name type="scientific">Discina gigas</name>
    <dbReference type="NCBI Taxonomy" id="1032678"/>
    <lineage>
        <taxon>Eukaryota</taxon>
        <taxon>Fungi</taxon>
        <taxon>Dikarya</taxon>
        <taxon>Ascomycota</taxon>
        <taxon>Pezizomycotina</taxon>
        <taxon>Pezizomycetes</taxon>
        <taxon>Pezizales</taxon>
        <taxon>Discinaceae</taxon>
        <taxon>Discina</taxon>
    </lineage>
</organism>
<dbReference type="SUPFAM" id="SSF52799">
    <property type="entry name" value="(Phosphotyrosine protein) phosphatases II"/>
    <property type="match status" value="1"/>
</dbReference>
<reference evidence="1 2" key="1">
    <citation type="submission" date="2024-02" db="EMBL/GenBank/DDBJ databases">
        <title>Discinaceae phylogenomics.</title>
        <authorList>
            <person name="Dirks A.C."/>
            <person name="James T.Y."/>
        </authorList>
    </citation>
    <scope>NUCLEOTIDE SEQUENCE [LARGE SCALE GENOMIC DNA]</scope>
    <source>
        <strain evidence="1 2">ACD0624</strain>
    </source>
</reference>
<evidence type="ECO:0000313" key="2">
    <source>
        <dbReference type="Proteomes" id="UP001447188"/>
    </source>
</evidence>